<gene>
    <name evidence="14" type="ORF">V9T40_002642</name>
</gene>
<dbReference type="FunFam" id="3.30.470.20:FF:000028">
    <property type="entry name" value="Methylcrotonoyl-CoA carboxylase subunit alpha, mitochondrial"/>
    <property type="match status" value="1"/>
</dbReference>
<dbReference type="SUPFAM" id="SSF51230">
    <property type="entry name" value="Single hybrid motif"/>
    <property type="match status" value="1"/>
</dbReference>
<dbReference type="SUPFAM" id="SSF56059">
    <property type="entry name" value="Glutathione synthetase ATP-binding domain-like"/>
    <property type="match status" value="1"/>
</dbReference>
<evidence type="ECO:0008006" key="16">
    <source>
        <dbReference type="Google" id="ProtNLM"/>
    </source>
</evidence>
<keyword evidence="7" id="KW-0496">Mitochondrion</keyword>
<dbReference type="InterPro" id="IPR000089">
    <property type="entry name" value="Biotin_lipoyl"/>
</dbReference>
<comment type="function">
    <text evidence="9">This is one of the 2 subunits of the biotin-dependent propionyl-CoA carboxylase (PCC), a mitochondrial enzyme involved in the catabolism of odd chain fatty acids, branched-chain amino acids isoleucine, threonine, methionine, and valine and other metabolites. Propionyl-CoA carboxylase catalyzes the carboxylation of propionyl-CoA/propanoyl-CoA to D-methylmalonyl-CoA/(S)-methylmalonyl-CoA. Within the holoenzyme, the alpha subunit catalyzes the ATP-dependent carboxylation of the biotin carried by the biotin carboxyl carrier (BCC) domain, while the beta subunit then transfers the carboxyl group from carboxylated biotin to propionyl-CoA. Propionyl-CoA carboxylase also significantly acts on butyryl-CoA/butanoyl-CoA, which is converted to ethylmalonyl-CoA/(2S)-ethylmalonyl-CoA. Other alternative minor substrates include (2E)-butenoyl-CoA/crotonoyl-CoA.</text>
</comment>
<dbReference type="InterPro" id="IPR005479">
    <property type="entry name" value="CPAse_ATP-bd"/>
</dbReference>
<dbReference type="InterPro" id="IPR011054">
    <property type="entry name" value="Rudment_hybrid_motif"/>
</dbReference>
<dbReference type="FunFam" id="3.40.50.20:FF:000010">
    <property type="entry name" value="Propionyl-CoA carboxylase subunit alpha"/>
    <property type="match status" value="1"/>
</dbReference>
<dbReference type="GO" id="GO:0005524">
    <property type="term" value="F:ATP binding"/>
    <property type="evidence" value="ECO:0007669"/>
    <property type="project" value="UniProtKB-UniRule"/>
</dbReference>
<evidence type="ECO:0000256" key="9">
    <source>
        <dbReference type="ARBA" id="ARBA00056148"/>
    </source>
</evidence>
<sequence length="675" mass="75386">MRKQISKILIANRGEIACRIIRSARKLGIRTVAVYSEVDENSKNVLMSDEAYFIGKAASQESYLNQEKLMTVIKQSHCDAVHPGYGFLSENAIFSEYCSQNDVIFIGPPASAIRDMGIKSTSKNIMAKAGVPIIPGYHGDDQTNSLLKEEATRIGFPLMIKAIHGGGGKGMRIVFDKNDFLNQLESARRESLNSFGNDSVLLEKFIVAPRHIEVQVFADQYGNCVHLNERDCSIQRRHQKVIEEAPAPGINESLRQEIGSAAVQAAKAVHYVGAGTVEFIYEPTTKNFFFMEMNTRLQVEHPITEMITNTDLVEWQLRVAAGEELPMKQENIPLNGHSVEARIYAEDPYNDFLPGAGPLTYFNVPENSSDTRLETGVRQGDTVSVYYDPLIAKLVVWGSNRKEAFSKLHSRLLECHITGLNTNIEFLTKLSTNEKLLRGEVNTAFIDENKNDLLSKTKPTPKIIVEAVLGLILHEEERQLQEIQNSNDKYDPFTCERGFRVNSSYKRNLKLVGSDNTEYNLNITYQKSNSFTIDIEGMGSYSISGHLEKDSKQNTLICKFSDTVTKCNVAIDAEKFIHLFTNEGIFHFEVWSPKFEQSVLESGIQNAVAPMPGIVSKVLVDVGSRVTSGDPVLVLIAMKMEHTIKSPKSGLVKNILYEVGQSVSKNALLVEVEEE</sequence>
<evidence type="ECO:0000256" key="2">
    <source>
        <dbReference type="ARBA" id="ARBA00004305"/>
    </source>
</evidence>
<dbReference type="FunFam" id="2.40.50.100:FF:000003">
    <property type="entry name" value="Acetyl-CoA carboxylase biotin carboxyl carrier protein"/>
    <property type="match status" value="1"/>
</dbReference>
<keyword evidence="8" id="KW-0092">Biotin</keyword>
<evidence type="ECO:0000256" key="10">
    <source>
        <dbReference type="PROSITE-ProRule" id="PRU00409"/>
    </source>
</evidence>
<dbReference type="GO" id="GO:0005759">
    <property type="term" value="C:mitochondrial matrix"/>
    <property type="evidence" value="ECO:0007669"/>
    <property type="project" value="UniProtKB-SubCell"/>
</dbReference>
<protein>
    <recommendedName>
        <fullName evidence="16">Methylcrotonoyl-CoA carboxylase subunit alpha, mitochondrial</fullName>
    </recommendedName>
</protein>
<feature type="domain" description="Lipoyl-binding" evidence="11">
    <location>
        <begin position="596"/>
        <end position="673"/>
    </location>
</feature>
<evidence type="ECO:0000256" key="6">
    <source>
        <dbReference type="ARBA" id="ARBA00022946"/>
    </source>
</evidence>
<dbReference type="Pfam" id="PF02786">
    <property type="entry name" value="CPSase_L_D2"/>
    <property type="match status" value="1"/>
</dbReference>
<dbReference type="InterPro" id="IPR011053">
    <property type="entry name" value="Single_hybrid_motif"/>
</dbReference>
<evidence type="ECO:0000259" key="12">
    <source>
        <dbReference type="PROSITE" id="PS50975"/>
    </source>
</evidence>
<accession>A0AAN9TKT7</accession>
<reference evidence="14 15" key="1">
    <citation type="submission" date="2024-03" db="EMBL/GenBank/DDBJ databases">
        <title>Adaptation during the transition from Ophiocordyceps entomopathogen to insect associate is accompanied by gene loss and intensified selection.</title>
        <authorList>
            <person name="Ward C.M."/>
            <person name="Onetto C.A."/>
            <person name="Borneman A.R."/>
        </authorList>
    </citation>
    <scope>NUCLEOTIDE SEQUENCE [LARGE SCALE GENOMIC DNA]</scope>
    <source>
        <strain evidence="14">AWRI1</strain>
        <tissue evidence="14">Single Adult Female</tissue>
    </source>
</reference>
<dbReference type="InterPro" id="IPR001882">
    <property type="entry name" value="Biotin_BS"/>
</dbReference>
<evidence type="ECO:0000259" key="13">
    <source>
        <dbReference type="PROSITE" id="PS50979"/>
    </source>
</evidence>
<dbReference type="PROSITE" id="PS00188">
    <property type="entry name" value="BIOTIN"/>
    <property type="match status" value="1"/>
</dbReference>
<dbReference type="Pfam" id="PF00364">
    <property type="entry name" value="Biotin_lipoyl"/>
    <property type="match status" value="1"/>
</dbReference>
<evidence type="ECO:0000256" key="4">
    <source>
        <dbReference type="ARBA" id="ARBA00022741"/>
    </source>
</evidence>
<dbReference type="PROSITE" id="PS50968">
    <property type="entry name" value="BIOTINYL_LIPOYL"/>
    <property type="match status" value="1"/>
</dbReference>
<dbReference type="InterPro" id="IPR005481">
    <property type="entry name" value="BC-like_N"/>
</dbReference>
<dbReference type="EMBL" id="JBBCAQ010000022">
    <property type="protein sequence ID" value="KAK7591029.1"/>
    <property type="molecule type" value="Genomic_DNA"/>
</dbReference>
<evidence type="ECO:0000256" key="1">
    <source>
        <dbReference type="ARBA" id="ARBA00001953"/>
    </source>
</evidence>
<feature type="domain" description="ATP-grasp" evidence="12">
    <location>
        <begin position="123"/>
        <end position="321"/>
    </location>
</feature>
<evidence type="ECO:0000256" key="7">
    <source>
        <dbReference type="ARBA" id="ARBA00023128"/>
    </source>
</evidence>
<dbReference type="InterPro" id="IPR016185">
    <property type="entry name" value="PreATP-grasp_dom_sf"/>
</dbReference>
<dbReference type="InterPro" id="IPR050856">
    <property type="entry name" value="Biotin_carboxylase_complex"/>
</dbReference>
<dbReference type="PANTHER" id="PTHR18866:SF33">
    <property type="entry name" value="METHYLCROTONOYL-COA CARBOXYLASE SUBUNIT ALPHA, MITOCHONDRIAL-RELATED"/>
    <property type="match status" value="1"/>
</dbReference>
<name>A0AAN9TKT7_9HEMI</name>
<proteinExistence type="predicted"/>
<comment type="caution">
    <text evidence="14">The sequence shown here is derived from an EMBL/GenBank/DDBJ whole genome shotgun (WGS) entry which is preliminary data.</text>
</comment>
<dbReference type="Gene3D" id="3.30.470.20">
    <property type="entry name" value="ATP-grasp fold, B domain"/>
    <property type="match status" value="1"/>
</dbReference>
<keyword evidence="4 10" id="KW-0547">Nucleotide-binding</keyword>
<evidence type="ECO:0000256" key="8">
    <source>
        <dbReference type="ARBA" id="ARBA00023267"/>
    </source>
</evidence>
<dbReference type="Gene3D" id="2.40.50.100">
    <property type="match status" value="1"/>
</dbReference>
<dbReference type="FunFam" id="3.30.1490.20:FF:000003">
    <property type="entry name" value="acetyl-CoA carboxylase isoform X1"/>
    <property type="match status" value="1"/>
</dbReference>
<dbReference type="PROSITE" id="PS00867">
    <property type="entry name" value="CPSASE_2"/>
    <property type="match status" value="1"/>
</dbReference>
<dbReference type="InterPro" id="IPR005482">
    <property type="entry name" value="Biotin_COase_C"/>
</dbReference>
<dbReference type="AlphaFoldDB" id="A0AAN9TKT7"/>
<dbReference type="SMART" id="SM00878">
    <property type="entry name" value="Biotin_carb_C"/>
    <property type="match status" value="1"/>
</dbReference>
<organism evidence="14 15">
    <name type="scientific">Parthenolecanium corni</name>
    <dbReference type="NCBI Taxonomy" id="536013"/>
    <lineage>
        <taxon>Eukaryota</taxon>
        <taxon>Metazoa</taxon>
        <taxon>Ecdysozoa</taxon>
        <taxon>Arthropoda</taxon>
        <taxon>Hexapoda</taxon>
        <taxon>Insecta</taxon>
        <taxon>Pterygota</taxon>
        <taxon>Neoptera</taxon>
        <taxon>Paraneoptera</taxon>
        <taxon>Hemiptera</taxon>
        <taxon>Sternorrhyncha</taxon>
        <taxon>Coccoidea</taxon>
        <taxon>Coccidae</taxon>
        <taxon>Parthenolecanium</taxon>
    </lineage>
</organism>
<feature type="domain" description="Biotin carboxylation" evidence="13">
    <location>
        <begin position="4"/>
        <end position="451"/>
    </location>
</feature>
<evidence type="ECO:0000256" key="5">
    <source>
        <dbReference type="ARBA" id="ARBA00022840"/>
    </source>
</evidence>
<dbReference type="PROSITE" id="PS50979">
    <property type="entry name" value="BC"/>
    <property type="match status" value="1"/>
</dbReference>
<dbReference type="Pfam" id="PF02785">
    <property type="entry name" value="Biotin_carb_C"/>
    <property type="match status" value="1"/>
</dbReference>
<dbReference type="GO" id="GO:0046872">
    <property type="term" value="F:metal ion binding"/>
    <property type="evidence" value="ECO:0007669"/>
    <property type="project" value="InterPro"/>
</dbReference>
<keyword evidence="5 10" id="KW-0067">ATP-binding</keyword>
<comment type="cofactor">
    <cofactor evidence="1">
        <name>biotin</name>
        <dbReference type="ChEBI" id="CHEBI:57586"/>
    </cofactor>
</comment>
<evidence type="ECO:0000313" key="15">
    <source>
        <dbReference type="Proteomes" id="UP001367676"/>
    </source>
</evidence>
<keyword evidence="3" id="KW-0436">Ligase</keyword>
<dbReference type="SUPFAM" id="SSF52440">
    <property type="entry name" value="PreATP-grasp domain"/>
    <property type="match status" value="1"/>
</dbReference>
<keyword evidence="6" id="KW-0809">Transit peptide</keyword>
<dbReference type="InterPro" id="IPR011761">
    <property type="entry name" value="ATP-grasp"/>
</dbReference>
<dbReference type="InterPro" id="IPR011764">
    <property type="entry name" value="Biotin_carboxylation_dom"/>
</dbReference>
<evidence type="ECO:0000256" key="3">
    <source>
        <dbReference type="ARBA" id="ARBA00022598"/>
    </source>
</evidence>
<dbReference type="GO" id="GO:0004485">
    <property type="term" value="F:methylcrotonoyl-CoA carboxylase activity"/>
    <property type="evidence" value="ECO:0007669"/>
    <property type="project" value="TreeGrafter"/>
</dbReference>
<dbReference type="Proteomes" id="UP001367676">
    <property type="component" value="Unassembled WGS sequence"/>
</dbReference>
<dbReference type="PANTHER" id="PTHR18866">
    <property type="entry name" value="CARBOXYLASE:PYRUVATE/ACETYL-COA/PROPIONYL-COA CARBOXYLASE"/>
    <property type="match status" value="1"/>
</dbReference>
<evidence type="ECO:0000259" key="11">
    <source>
        <dbReference type="PROSITE" id="PS50968"/>
    </source>
</evidence>
<dbReference type="SUPFAM" id="SSF51246">
    <property type="entry name" value="Rudiment single hybrid motif"/>
    <property type="match status" value="1"/>
</dbReference>
<comment type="subcellular location">
    <subcellularLocation>
        <location evidence="2">Mitochondrion matrix</location>
    </subcellularLocation>
</comment>
<dbReference type="NCBIfam" id="NF006367">
    <property type="entry name" value="PRK08591.1"/>
    <property type="match status" value="1"/>
</dbReference>
<dbReference type="PROSITE" id="PS50975">
    <property type="entry name" value="ATP_GRASP"/>
    <property type="match status" value="1"/>
</dbReference>
<dbReference type="Pfam" id="PF00289">
    <property type="entry name" value="Biotin_carb_N"/>
    <property type="match status" value="1"/>
</dbReference>
<keyword evidence="15" id="KW-1185">Reference proteome</keyword>
<dbReference type="CDD" id="cd06850">
    <property type="entry name" value="biotinyl_domain"/>
    <property type="match status" value="1"/>
</dbReference>
<evidence type="ECO:0000313" key="14">
    <source>
        <dbReference type="EMBL" id="KAK7591029.1"/>
    </source>
</evidence>